<dbReference type="EMBL" id="VIKR01000001">
    <property type="protein sequence ID" value="TQV76867.1"/>
    <property type="molecule type" value="Genomic_DNA"/>
</dbReference>
<comment type="similarity">
    <text evidence="1">Belongs to the transglycosylase Slt family.</text>
</comment>
<dbReference type="Gene3D" id="1.25.20.10">
    <property type="entry name" value="Bacterial muramidases"/>
    <property type="match status" value="1"/>
</dbReference>
<comment type="caution">
    <text evidence="5">The sequence shown here is derived from an EMBL/GenBank/DDBJ whole genome shotgun (WGS) entry which is preliminary data.</text>
</comment>
<organism evidence="5 6">
    <name type="scientific">Aliikangiella marina</name>
    <dbReference type="NCBI Taxonomy" id="1712262"/>
    <lineage>
        <taxon>Bacteria</taxon>
        <taxon>Pseudomonadati</taxon>
        <taxon>Pseudomonadota</taxon>
        <taxon>Gammaproteobacteria</taxon>
        <taxon>Oceanospirillales</taxon>
        <taxon>Pleioneaceae</taxon>
        <taxon>Aliikangiella</taxon>
    </lineage>
</organism>
<dbReference type="AlphaFoldDB" id="A0A545TI12"/>
<feature type="domain" description="Lytic transglycosylase superhelical linker" evidence="4">
    <location>
        <begin position="401"/>
        <end position="466"/>
    </location>
</feature>
<dbReference type="PANTHER" id="PTHR37423:SF5">
    <property type="entry name" value="SOLUBLE LYTIC MUREIN TRANSGLYCOSYLASE"/>
    <property type="match status" value="1"/>
</dbReference>
<dbReference type="Proteomes" id="UP000317839">
    <property type="component" value="Unassembled WGS sequence"/>
</dbReference>
<dbReference type="InterPro" id="IPR012289">
    <property type="entry name" value="Lytic_TGlycosylase_superhlx_L"/>
</dbReference>
<sequence>MFILVVVAFTTPLTFAKMNDTASVLTAQQTDFLAAEKLLRQAKWNDFDKKLDHLGDYPLAIYLERDRLLANLSLANSSLIESFLNQHGDLPVSRKLRYKWLHWLAKNNHSSLFLRHYRNFGSTQLSCKQLEFRLKTSENPQDIYPLAKSIWLTGRSLPKACDKLISTLKQSGQITDEMVWQRFVLAVKARQRSLAQYLARKLPPSEQEAAQLLQKVAKSPEKLNKVDFRNPLTDKAVDIIDFALYRLAWDDPNLAIDVWKKLGKKHQFTDRTGKLKRAISLSLAIDKDPKAANWLASIEWRGDESVNQWLLSTAIADQNWQLITELAADLSQQSQESNKWFYWQAVAETQLGNLNKAQSIFESLSQERSYYGFLSARQLGKQAELKQRTISYDQHELAQYTQKPSARRAREFLALGRLNDARREWNYVVQQTPLEDQTKLALIAHQWQWQHQAILAFARSKQIDDVEKRFPLHQLSLFEAQAKENQIPLSWAYAITRQESAFKTDAVSSAGARGLMQLKPSTARMVVKHRKSFKRASQLLNADMNIKLGTAHLSKMYESFNDHPILATAAYNAGKAKVQKWLENNNTRDPLQWIEQIPYKETREYVKNVLTYQLIYARLTNQPEDFIAQIDNFPITTPTILTK</sequence>
<evidence type="ECO:0008006" key="7">
    <source>
        <dbReference type="Google" id="ProtNLM"/>
    </source>
</evidence>
<dbReference type="InterPro" id="IPR008258">
    <property type="entry name" value="Transglycosylase_SLT_dom_1"/>
</dbReference>
<protein>
    <recommendedName>
        <fullName evidence="7">Lytic murein transglycosylase</fullName>
    </recommendedName>
</protein>
<evidence type="ECO:0000313" key="5">
    <source>
        <dbReference type="EMBL" id="TQV76867.1"/>
    </source>
</evidence>
<dbReference type="RefSeq" id="WP_185964294.1">
    <property type="nucleotide sequence ID" value="NZ_VIKR01000001.1"/>
</dbReference>
<dbReference type="InterPro" id="IPR008939">
    <property type="entry name" value="Lytic_TGlycosylase_superhlx_U"/>
</dbReference>
<dbReference type="Gene3D" id="1.10.530.10">
    <property type="match status" value="1"/>
</dbReference>
<feature type="domain" description="Transglycosylase SLT" evidence="3">
    <location>
        <begin position="477"/>
        <end position="590"/>
    </location>
</feature>
<dbReference type="GO" id="GO:0004553">
    <property type="term" value="F:hydrolase activity, hydrolyzing O-glycosyl compounds"/>
    <property type="evidence" value="ECO:0007669"/>
    <property type="project" value="InterPro"/>
</dbReference>
<dbReference type="CDD" id="cd13401">
    <property type="entry name" value="Slt70-like"/>
    <property type="match status" value="1"/>
</dbReference>
<keyword evidence="6" id="KW-1185">Reference proteome</keyword>
<evidence type="ECO:0000313" key="6">
    <source>
        <dbReference type="Proteomes" id="UP000317839"/>
    </source>
</evidence>
<proteinExistence type="inferred from homology"/>
<dbReference type="Pfam" id="PF01464">
    <property type="entry name" value="SLT"/>
    <property type="match status" value="1"/>
</dbReference>
<name>A0A545TI12_9GAMM</name>
<reference evidence="5 6" key="1">
    <citation type="submission" date="2019-06" db="EMBL/GenBank/DDBJ databases">
        <title>Draft genome of Aliikangiella marina GYP-15.</title>
        <authorList>
            <person name="Wang G."/>
        </authorList>
    </citation>
    <scope>NUCLEOTIDE SEQUENCE [LARGE SCALE GENOMIC DNA]</scope>
    <source>
        <strain evidence="5 6">GYP-15</strain>
    </source>
</reference>
<dbReference type="SUPFAM" id="SSF48435">
    <property type="entry name" value="Bacterial muramidases"/>
    <property type="match status" value="1"/>
</dbReference>
<dbReference type="SUPFAM" id="SSF53955">
    <property type="entry name" value="Lysozyme-like"/>
    <property type="match status" value="1"/>
</dbReference>
<dbReference type="Pfam" id="PF14718">
    <property type="entry name" value="SLT_L"/>
    <property type="match status" value="1"/>
</dbReference>
<dbReference type="GO" id="GO:0042597">
    <property type="term" value="C:periplasmic space"/>
    <property type="evidence" value="ECO:0007669"/>
    <property type="project" value="InterPro"/>
</dbReference>
<evidence type="ECO:0000259" key="4">
    <source>
        <dbReference type="Pfam" id="PF14718"/>
    </source>
</evidence>
<dbReference type="PANTHER" id="PTHR37423">
    <property type="entry name" value="SOLUBLE LYTIC MUREIN TRANSGLYCOSYLASE-RELATED"/>
    <property type="match status" value="1"/>
</dbReference>
<evidence type="ECO:0000259" key="3">
    <source>
        <dbReference type="Pfam" id="PF01464"/>
    </source>
</evidence>
<dbReference type="Gene3D" id="1.10.1240.20">
    <property type="entry name" value="Lytic transglycosylase, superhelical linker domain"/>
    <property type="match status" value="1"/>
</dbReference>
<evidence type="ECO:0000256" key="1">
    <source>
        <dbReference type="ARBA" id="ARBA00007734"/>
    </source>
</evidence>
<dbReference type="InterPro" id="IPR023346">
    <property type="entry name" value="Lysozyme-like_dom_sf"/>
</dbReference>
<dbReference type="InterPro" id="IPR037061">
    <property type="entry name" value="Lytic_TGlycoase_superhlx_L_sf"/>
</dbReference>
<evidence type="ECO:0000256" key="2">
    <source>
        <dbReference type="ARBA" id="ARBA00022729"/>
    </source>
</evidence>
<keyword evidence="2" id="KW-0732">Signal</keyword>
<accession>A0A545TI12</accession>
<gene>
    <name evidence="5" type="ORF">FLL45_02615</name>
</gene>